<evidence type="ECO:0000313" key="3">
    <source>
        <dbReference type="Proteomes" id="UP000243006"/>
    </source>
</evidence>
<name>A0A1Y3EFZ4_9BILA</name>
<dbReference type="EMBL" id="LVZM01013913">
    <property type="protein sequence ID" value="OUC43915.1"/>
    <property type="molecule type" value="Genomic_DNA"/>
</dbReference>
<evidence type="ECO:0000313" key="2">
    <source>
        <dbReference type="EMBL" id="OUC43915.1"/>
    </source>
</evidence>
<reference evidence="2 3" key="1">
    <citation type="submission" date="2015-04" db="EMBL/GenBank/DDBJ databases">
        <title>Draft genome of the roundworm Trichinella nativa.</title>
        <authorList>
            <person name="Mitreva M."/>
        </authorList>
    </citation>
    <scope>NUCLEOTIDE SEQUENCE [LARGE SCALE GENOMIC DNA]</scope>
    <source>
        <strain evidence="2 3">ISS45</strain>
    </source>
</reference>
<dbReference type="AlphaFoldDB" id="A0A1Y3EFZ4"/>
<feature type="region of interest" description="Disordered" evidence="1">
    <location>
        <begin position="54"/>
        <end position="78"/>
    </location>
</feature>
<organism evidence="2 3">
    <name type="scientific">Trichinella nativa</name>
    <dbReference type="NCBI Taxonomy" id="6335"/>
    <lineage>
        <taxon>Eukaryota</taxon>
        <taxon>Metazoa</taxon>
        <taxon>Ecdysozoa</taxon>
        <taxon>Nematoda</taxon>
        <taxon>Enoplea</taxon>
        <taxon>Dorylaimia</taxon>
        <taxon>Trichinellida</taxon>
        <taxon>Trichinellidae</taxon>
        <taxon>Trichinella</taxon>
    </lineage>
</organism>
<protein>
    <submittedName>
        <fullName evidence="2">Uncharacterized protein</fullName>
    </submittedName>
</protein>
<proteinExistence type="predicted"/>
<gene>
    <name evidence="2" type="ORF">D917_02411</name>
</gene>
<dbReference type="Proteomes" id="UP000243006">
    <property type="component" value="Unassembled WGS sequence"/>
</dbReference>
<sequence>MDNIRLQVCKSALTILRTRLTNRRRRPALPYHRSGRHPSAEKWRQRCPVEDACEAASAGRDSPSRQCAGVESRSDGAD</sequence>
<accession>A0A1Y3EFZ4</accession>
<comment type="caution">
    <text evidence="2">The sequence shown here is derived from an EMBL/GenBank/DDBJ whole genome shotgun (WGS) entry which is preliminary data.</text>
</comment>
<evidence type="ECO:0000256" key="1">
    <source>
        <dbReference type="SAM" id="MobiDB-lite"/>
    </source>
</evidence>